<accession>A0A1F6NA51</accession>
<dbReference type="EMBL" id="MFQK01000037">
    <property type="protein sequence ID" value="OGH80658.1"/>
    <property type="molecule type" value="Genomic_DNA"/>
</dbReference>
<comment type="caution">
    <text evidence="1">The sequence shown here is derived from an EMBL/GenBank/DDBJ whole genome shotgun (WGS) entry which is preliminary data.</text>
</comment>
<evidence type="ECO:0000313" key="2">
    <source>
        <dbReference type="Proteomes" id="UP000178726"/>
    </source>
</evidence>
<dbReference type="Proteomes" id="UP000178726">
    <property type="component" value="Unassembled WGS sequence"/>
</dbReference>
<protein>
    <submittedName>
        <fullName evidence="1">Uncharacterized protein</fullName>
    </submittedName>
</protein>
<gene>
    <name evidence="1" type="ORF">A3I29_01345</name>
</gene>
<reference evidence="1 2" key="1">
    <citation type="journal article" date="2016" name="Nat. Commun.">
        <title>Thousands of microbial genomes shed light on interconnected biogeochemical processes in an aquifer system.</title>
        <authorList>
            <person name="Anantharaman K."/>
            <person name="Brown C.T."/>
            <person name="Hug L.A."/>
            <person name="Sharon I."/>
            <person name="Castelle C.J."/>
            <person name="Probst A.J."/>
            <person name="Thomas B.C."/>
            <person name="Singh A."/>
            <person name="Wilkins M.J."/>
            <person name="Karaoz U."/>
            <person name="Brodie E.L."/>
            <person name="Williams K.H."/>
            <person name="Hubbard S.S."/>
            <person name="Banfield J.F."/>
        </authorList>
    </citation>
    <scope>NUCLEOTIDE SEQUENCE [LARGE SCALE GENOMIC DNA]</scope>
</reference>
<proteinExistence type="predicted"/>
<name>A0A1F6NA51_9BACT</name>
<sequence length="67" mass="7597">MDLTTVEHKCLPDGSGFSKADRERLFTLLESIVALLIRIEQELVLLNGQFRSERHLGILGKEDSNKD</sequence>
<evidence type="ECO:0000313" key="1">
    <source>
        <dbReference type="EMBL" id="OGH80658.1"/>
    </source>
</evidence>
<organism evidence="1 2">
    <name type="scientific">Candidatus Magasanikbacteria bacterium RIFCSPLOWO2_02_FULL_44_11</name>
    <dbReference type="NCBI Taxonomy" id="1798689"/>
    <lineage>
        <taxon>Bacteria</taxon>
        <taxon>Candidatus Magasanikiibacteriota</taxon>
    </lineage>
</organism>
<dbReference type="AlphaFoldDB" id="A0A1F6NA51"/>